<evidence type="ECO:0000313" key="2">
    <source>
        <dbReference type="Proteomes" id="UP000464688"/>
    </source>
</evidence>
<protein>
    <submittedName>
        <fullName evidence="1">Uncharacterized protein</fullName>
    </submittedName>
</protein>
<sequence>MKNISLIRRAFDVDQHLVLRTPQVEAAIQQMMAALQTEADPVIYLSGLSGSGVSTVLAETSQRLGHANGTACFTLARPEINDQYLPSEYLLHHFGFRFATRHYHKVLPREVFALGGILAHSIMLIEDYLAGVASLEQKRKHMHQWSQLTAPPISLRIVLAGPSDHIKGSWASHRPNGRTICIEEWRFNDLFRNYLKDISSLVYRTYELDVDLPLYAKSLFKLSRGNTARLLEYLRECVRRTILSAETGVCAKLFKLSYREIVYANAKSLRDLTDS</sequence>
<dbReference type="Proteomes" id="UP000464688">
    <property type="component" value="Chromosome"/>
</dbReference>
<dbReference type="EMBL" id="CP047267">
    <property type="protein sequence ID" value="QHF08485.1"/>
    <property type="molecule type" value="Genomic_DNA"/>
</dbReference>
<dbReference type="AlphaFoldDB" id="A0AAJ4AYY9"/>
<reference evidence="1 2" key="1">
    <citation type="journal article" date="2014" name="Genome Announc.">
        <title>Draft Genome Sequences of a Phylogenetically Diverse Suite of Pseudomonas syringae Strains from Multiple Source Populations.</title>
        <authorList>
            <person name="Baltrus D.A."/>
            <person name="Yourstone S."/>
            <person name="Lind A."/>
            <person name="Guilbaud C."/>
            <person name="Sands D.C."/>
            <person name="Jones C.D."/>
            <person name="Morris C.E."/>
            <person name="Dangl J.L."/>
        </authorList>
    </citation>
    <scope>NUCLEOTIDE SEQUENCE [LARGE SCALE GENOMIC DNA]</scope>
    <source>
        <strain evidence="1 2">UB303</strain>
    </source>
</reference>
<accession>A0AAJ4AYY9</accession>
<gene>
    <name evidence="1" type="ORF">N026_13815</name>
</gene>
<organism evidence="1 2">
    <name type="scientific">Pseudomonas syringae UB303</name>
    <dbReference type="NCBI Taxonomy" id="1357287"/>
    <lineage>
        <taxon>Bacteria</taxon>
        <taxon>Pseudomonadati</taxon>
        <taxon>Pseudomonadota</taxon>
        <taxon>Gammaproteobacteria</taxon>
        <taxon>Pseudomonadales</taxon>
        <taxon>Pseudomonadaceae</taxon>
        <taxon>Pseudomonas</taxon>
        <taxon>Pseudomonas syringae</taxon>
    </lineage>
</organism>
<name>A0AAJ4AYY9_PSESX</name>
<proteinExistence type="predicted"/>
<evidence type="ECO:0000313" key="1">
    <source>
        <dbReference type="EMBL" id="QHF08485.1"/>
    </source>
</evidence>
<dbReference type="RefSeq" id="WP_024659689.1">
    <property type="nucleotide sequence ID" value="NZ_CP047267.1"/>
</dbReference>